<proteinExistence type="predicted"/>
<gene>
    <name evidence="1" type="ORF">S01H4_15048</name>
</gene>
<feature type="non-terminal residue" evidence="1">
    <location>
        <position position="1"/>
    </location>
</feature>
<accession>X1A8I1</accession>
<comment type="caution">
    <text evidence="1">The sequence shown here is derived from an EMBL/GenBank/DDBJ whole genome shotgun (WGS) entry which is preliminary data.</text>
</comment>
<reference evidence="1" key="1">
    <citation type="journal article" date="2014" name="Front. Microbiol.">
        <title>High frequency of phylogenetically diverse reductive dehalogenase-homologous genes in deep subseafloor sedimentary metagenomes.</title>
        <authorList>
            <person name="Kawai M."/>
            <person name="Futagami T."/>
            <person name="Toyoda A."/>
            <person name="Takaki Y."/>
            <person name="Nishi S."/>
            <person name="Hori S."/>
            <person name="Arai W."/>
            <person name="Tsubouchi T."/>
            <person name="Morono Y."/>
            <person name="Uchiyama I."/>
            <person name="Ito T."/>
            <person name="Fujiyama A."/>
            <person name="Inagaki F."/>
            <person name="Takami H."/>
        </authorList>
    </citation>
    <scope>NUCLEOTIDE SEQUENCE</scope>
    <source>
        <strain evidence="1">Expedition CK06-06</strain>
    </source>
</reference>
<sequence length="212" mass="24464">LTYATGKYEGWKSPQQQAWQNIGAEYNAWITAVRQRYGKVSVFRVWEATKNAYPHIHLVAVFHEHEFRAFMHKGKSGKTVMRIHDRTLFQNSWHSNIDVQGIKSFKRGMSEILKYLKKSTAQEKKEQAGSEHKCFLDSCKGELTLAMCWFFNKQQYAVSGTFSGLITELHNSNMMVDFRGMVQSDIWQSGVKSVKYELLGIVPYSNEDDAYG</sequence>
<dbReference type="AlphaFoldDB" id="X1A8I1"/>
<organism evidence="1">
    <name type="scientific">marine sediment metagenome</name>
    <dbReference type="NCBI Taxonomy" id="412755"/>
    <lineage>
        <taxon>unclassified sequences</taxon>
        <taxon>metagenomes</taxon>
        <taxon>ecological metagenomes</taxon>
    </lineage>
</organism>
<protein>
    <submittedName>
        <fullName evidence="1">Uncharacterized protein</fullName>
    </submittedName>
</protein>
<name>X1A8I1_9ZZZZ</name>
<evidence type="ECO:0000313" key="1">
    <source>
        <dbReference type="EMBL" id="GAG66417.1"/>
    </source>
</evidence>
<dbReference type="EMBL" id="BART01006595">
    <property type="protein sequence ID" value="GAG66417.1"/>
    <property type="molecule type" value="Genomic_DNA"/>
</dbReference>